<sequence length="110" mass="12245">MFAWCKLNLTSRIKLTPAGTALKFGEGVPAQVPSYFSFMTEHAKWKTNDFGSPNLSTTTIQFSSDIHTDEGLQMVWNSAIVVNVHFHCVESLACKHASHTVTCCFSTICW</sequence>
<protein>
    <submittedName>
        <fullName evidence="1">Uncharacterized protein</fullName>
    </submittedName>
</protein>
<evidence type="ECO:0000313" key="2">
    <source>
        <dbReference type="Proteomes" id="UP000499080"/>
    </source>
</evidence>
<proteinExistence type="predicted"/>
<reference evidence="1 2" key="1">
    <citation type="journal article" date="2019" name="Sci. Rep.">
        <title>Orb-weaving spider Araneus ventricosus genome elucidates the spidroin gene catalogue.</title>
        <authorList>
            <person name="Kono N."/>
            <person name="Nakamura H."/>
            <person name="Ohtoshi R."/>
            <person name="Moran D.A.P."/>
            <person name="Shinohara A."/>
            <person name="Yoshida Y."/>
            <person name="Fujiwara M."/>
            <person name="Mori M."/>
            <person name="Tomita M."/>
            <person name="Arakawa K."/>
        </authorList>
    </citation>
    <scope>NUCLEOTIDE SEQUENCE [LARGE SCALE GENOMIC DNA]</scope>
</reference>
<evidence type="ECO:0000313" key="1">
    <source>
        <dbReference type="EMBL" id="GBM87393.1"/>
    </source>
</evidence>
<dbReference type="EMBL" id="BGPR01003378">
    <property type="protein sequence ID" value="GBM87393.1"/>
    <property type="molecule type" value="Genomic_DNA"/>
</dbReference>
<gene>
    <name evidence="1" type="ORF">AVEN_168641_1</name>
</gene>
<accession>A0A4Y2JAT2</accession>
<name>A0A4Y2JAT2_ARAVE</name>
<organism evidence="1 2">
    <name type="scientific">Araneus ventricosus</name>
    <name type="common">Orbweaver spider</name>
    <name type="synonym">Epeira ventricosa</name>
    <dbReference type="NCBI Taxonomy" id="182803"/>
    <lineage>
        <taxon>Eukaryota</taxon>
        <taxon>Metazoa</taxon>
        <taxon>Ecdysozoa</taxon>
        <taxon>Arthropoda</taxon>
        <taxon>Chelicerata</taxon>
        <taxon>Arachnida</taxon>
        <taxon>Araneae</taxon>
        <taxon>Araneomorphae</taxon>
        <taxon>Entelegynae</taxon>
        <taxon>Araneoidea</taxon>
        <taxon>Araneidae</taxon>
        <taxon>Araneus</taxon>
    </lineage>
</organism>
<comment type="caution">
    <text evidence="1">The sequence shown here is derived from an EMBL/GenBank/DDBJ whole genome shotgun (WGS) entry which is preliminary data.</text>
</comment>
<dbReference type="AlphaFoldDB" id="A0A4Y2JAT2"/>
<dbReference type="Proteomes" id="UP000499080">
    <property type="component" value="Unassembled WGS sequence"/>
</dbReference>
<keyword evidence="2" id="KW-1185">Reference proteome</keyword>